<keyword evidence="3" id="KW-1185">Reference proteome</keyword>
<dbReference type="EMBL" id="JAGFBS010000007">
    <property type="protein sequence ID" value="KAG6378133.1"/>
    <property type="molecule type" value="Genomic_DNA"/>
</dbReference>
<keyword evidence="1" id="KW-0472">Membrane</keyword>
<gene>
    <name evidence="2" type="ORF">JVT61DRAFT_13821</name>
</gene>
<evidence type="ECO:0000313" key="2">
    <source>
        <dbReference type="EMBL" id="KAG6378133.1"/>
    </source>
</evidence>
<comment type="caution">
    <text evidence="2">The sequence shown here is derived from an EMBL/GenBank/DDBJ whole genome shotgun (WGS) entry which is preliminary data.</text>
</comment>
<dbReference type="AlphaFoldDB" id="A0A8I2YWF0"/>
<evidence type="ECO:0000313" key="3">
    <source>
        <dbReference type="Proteomes" id="UP000683000"/>
    </source>
</evidence>
<reference evidence="2" key="1">
    <citation type="submission" date="2021-03" db="EMBL/GenBank/DDBJ databases">
        <title>Evolutionary innovations through gain and loss of genes in the ectomycorrhizal Boletales.</title>
        <authorList>
            <person name="Wu G."/>
            <person name="Miyauchi S."/>
            <person name="Morin E."/>
            <person name="Yang Z.-L."/>
            <person name="Xu J."/>
            <person name="Martin F.M."/>
        </authorList>
    </citation>
    <scope>NUCLEOTIDE SEQUENCE</scope>
    <source>
        <strain evidence="2">BR01</strain>
    </source>
</reference>
<protein>
    <submittedName>
        <fullName evidence="2">Uncharacterized protein</fullName>
    </submittedName>
</protein>
<keyword evidence="1" id="KW-1133">Transmembrane helix</keyword>
<name>A0A8I2YWF0_9AGAM</name>
<sequence>MAANPLISLYGPTYGSLYLAAVMSTTFYGVTCVQTLFYYIHYQNDPLRIKNFVGAIWVFDTIHEALSVSGAYKFIMAGLENPSSIADGVPELVGMVATLPKAFSSIGSTFREEYCGATHMGSQSTCMSNPGVARPCCIGSPGNLSACGYYT</sequence>
<evidence type="ECO:0000256" key="1">
    <source>
        <dbReference type="SAM" id="Phobius"/>
    </source>
</evidence>
<proteinExistence type="predicted"/>
<keyword evidence="1" id="KW-0812">Transmembrane</keyword>
<accession>A0A8I2YWF0</accession>
<organism evidence="2 3">
    <name type="scientific">Boletus reticuloceps</name>
    <dbReference type="NCBI Taxonomy" id="495285"/>
    <lineage>
        <taxon>Eukaryota</taxon>
        <taxon>Fungi</taxon>
        <taxon>Dikarya</taxon>
        <taxon>Basidiomycota</taxon>
        <taxon>Agaricomycotina</taxon>
        <taxon>Agaricomycetes</taxon>
        <taxon>Agaricomycetidae</taxon>
        <taxon>Boletales</taxon>
        <taxon>Boletineae</taxon>
        <taxon>Boletaceae</taxon>
        <taxon>Boletoideae</taxon>
        <taxon>Boletus</taxon>
    </lineage>
</organism>
<dbReference type="OrthoDB" id="2687272at2759"/>
<dbReference type="Proteomes" id="UP000683000">
    <property type="component" value="Unassembled WGS sequence"/>
</dbReference>
<feature type="transmembrane region" description="Helical" evidence="1">
    <location>
        <begin position="17"/>
        <end position="40"/>
    </location>
</feature>